<dbReference type="Proteomes" id="UP000013827">
    <property type="component" value="Unassembled WGS sequence"/>
</dbReference>
<evidence type="ECO:0000313" key="1">
    <source>
        <dbReference type="EnsemblProtists" id="EOD22024"/>
    </source>
</evidence>
<evidence type="ECO:0000313" key="2">
    <source>
        <dbReference type="Proteomes" id="UP000013827"/>
    </source>
</evidence>
<dbReference type="KEGG" id="ehx:EMIHUDRAFT_79680"/>
<dbReference type="PaxDb" id="2903-EOD22024"/>
<dbReference type="HOGENOM" id="CLU_822385_0_0_1"/>
<dbReference type="EnsemblProtists" id="EOD22024">
    <property type="protein sequence ID" value="EOD22024"/>
    <property type="gene ID" value="EMIHUDRAFT_79680"/>
</dbReference>
<dbReference type="GeneID" id="17267568"/>
<name>A0A0D3JET9_EMIH1</name>
<sequence>MGALCSCCCGTRDVVPDAPDVIIPDPEEDEQIVVTIDQAAIASRDYLAYRGLGTEDRNERWFFLNKSGSKWGGNVQMEVENFVRGLDPNDENKGQVLWRSDFIDQPFFQQQLRDVGGSMLQFAFTGFIDSMFDRPHYDDGYYISHGGGWDRDYRTSLFLNWNMRTEARLPEIARDCPRLRHLFLNWNMRSEASLSSTVRKGFGFPVKLVVYAQGTGVARYFEVEEPIYEERGEGENRQRVQVGTRRRWERHEREYVDFVQFAVCDLASGQPVVDQFGAAVVFTVHGDSADWTNNCSTKFFDVQQRGGWFTKDPPTITTKAGVDPALALLIAHLCTKEFSTAQIKSNFHPRFPYDPLSAVFGFF</sequence>
<protein>
    <submittedName>
        <fullName evidence="1">Uncharacterized protein</fullName>
    </submittedName>
</protein>
<reference evidence="2" key="1">
    <citation type="journal article" date="2013" name="Nature">
        <title>Pan genome of the phytoplankton Emiliania underpins its global distribution.</title>
        <authorList>
            <person name="Read B.A."/>
            <person name="Kegel J."/>
            <person name="Klute M.J."/>
            <person name="Kuo A."/>
            <person name="Lefebvre S.C."/>
            <person name="Maumus F."/>
            <person name="Mayer C."/>
            <person name="Miller J."/>
            <person name="Monier A."/>
            <person name="Salamov A."/>
            <person name="Young J."/>
            <person name="Aguilar M."/>
            <person name="Claverie J.M."/>
            <person name="Frickenhaus S."/>
            <person name="Gonzalez K."/>
            <person name="Herman E.K."/>
            <person name="Lin Y.C."/>
            <person name="Napier J."/>
            <person name="Ogata H."/>
            <person name="Sarno A.F."/>
            <person name="Shmutz J."/>
            <person name="Schroeder D."/>
            <person name="de Vargas C."/>
            <person name="Verret F."/>
            <person name="von Dassow P."/>
            <person name="Valentin K."/>
            <person name="Van de Peer Y."/>
            <person name="Wheeler G."/>
            <person name="Dacks J.B."/>
            <person name="Delwiche C.F."/>
            <person name="Dyhrman S.T."/>
            <person name="Glockner G."/>
            <person name="John U."/>
            <person name="Richards T."/>
            <person name="Worden A.Z."/>
            <person name="Zhang X."/>
            <person name="Grigoriev I.V."/>
            <person name="Allen A.E."/>
            <person name="Bidle K."/>
            <person name="Borodovsky M."/>
            <person name="Bowler C."/>
            <person name="Brownlee C."/>
            <person name="Cock J.M."/>
            <person name="Elias M."/>
            <person name="Gladyshev V.N."/>
            <person name="Groth M."/>
            <person name="Guda C."/>
            <person name="Hadaegh A."/>
            <person name="Iglesias-Rodriguez M.D."/>
            <person name="Jenkins J."/>
            <person name="Jones B.M."/>
            <person name="Lawson T."/>
            <person name="Leese F."/>
            <person name="Lindquist E."/>
            <person name="Lobanov A."/>
            <person name="Lomsadze A."/>
            <person name="Malik S.B."/>
            <person name="Marsh M.E."/>
            <person name="Mackinder L."/>
            <person name="Mock T."/>
            <person name="Mueller-Roeber B."/>
            <person name="Pagarete A."/>
            <person name="Parker M."/>
            <person name="Probert I."/>
            <person name="Quesneville H."/>
            <person name="Raines C."/>
            <person name="Rensing S.A."/>
            <person name="Riano-Pachon D.M."/>
            <person name="Richier S."/>
            <person name="Rokitta S."/>
            <person name="Shiraiwa Y."/>
            <person name="Soanes D.M."/>
            <person name="van der Giezen M."/>
            <person name="Wahlund T.M."/>
            <person name="Williams B."/>
            <person name="Wilson W."/>
            <person name="Wolfe G."/>
            <person name="Wurch L.L."/>
        </authorList>
    </citation>
    <scope>NUCLEOTIDE SEQUENCE</scope>
</reference>
<organism evidence="1 2">
    <name type="scientific">Emiliania huxleyi (strain CCMP1516)</name>
    <dbReference type="NCBI Taxonomy" id="280463"/>
    <lineage>
        <taxon>Eukaryota</taxon>
        <taxon>Haptista</taxon>
        <taxon>Haptophyta</taxon>
        <taxon>Prymnesiophyceae</taxon>
        <taxon>Isochrysidales</taxon>
        <taxon>Noelaerhabdaceae</taxon>
        <taxon>Emiliania</taxon>
    </lineage>
</organism>
<accession>A0A0D3JET9</accession>
<proteinExistence type="predicted"/>
<keyword evidence="2" id="KW-1185">Reference proteome</keyword>
<dbReference type="AlphaFoldDB" id="A0A0D3JET9"/>
<reference evidence="1" key="2">
    <citation type="submission" date="2024-10" db="UniProtKB">
        <authorList>
            <consortium name="EnsemblProtists"/>
        </authorList>
    </citation>
    <scope>IDENTIFICATION</scope>
</reference>
<dbReference type="eggNOG" id="ENOG502SRXP">
    <property type="taxonomic scope" value="Eukaryota"/>
</dbReference>
<dbReference type="RefSeq" id="XP_005774453.1">
    <property type="nucleotide sequence ID" value="XM_005774396.1"/>
</dbReference>